<dbReference type="RefSeq" id="WP_006977752.1">
    <property type="nucleotide sequence ID" value="NZ_ABVL01000001.1"/>
</dbReference>
<dbReference type="GO" id="GO:0031412">
    <property type="term" value="P:gas vesicle organization"/>
    <property type="evidence" value="ECO:0007669"/>
    <property type="project" value="InterPro"/>
</dbReference>
<comment type="subcellular location">
    <subcellularLocation>
        <location evidence="4">Gas vesicle</location>
    </subcellularLocation>
</comment>
<dbReference type="PANTHER" id="PTHR10161:SF14">
    <property type="entry name" value="TARTRATE-RESISTANT ACID PHOSPHATASE TYPE 5"/>
    <property type="match status" value="1"/>
</dbReference>
<evidence type="ECO:0000313" key="8">
    <source>
        <dbReference type="EMBL" id="EDY22300.1"/>
    </source>
</evidence>
<gene>
    <name evidence="8" type="ORF">CfE428DRAFT_0425</name>
</gene>
<dbReference type="AlphaFoldDB" id="B4CUR2"/>
<keyword evidence="3" id="KW-0304">Gas vesicle</keyword>
<name>B4CUR2_9BACT</name>
<dbReference type="InterPro" id="IPR051558">
    <property type="entry name" value="Metallophosphoesterase_PAP"/>
</dbReference>
<feature type="domain" description="Calcineurin-like phosphoesterase" evidence="7">
    <location>
        <begin position="70"/>
        <end position="247"/>
    </location>
</feature>
<protein>
    <recommendedName>
        <fullName evidence="6">Gas vesicle protein C</fullName>
    </recommendedName>
</protein>
<evidence type="ECO:0000256" key="3">
    <source>
        <dbReference type="ARBA" id="ARBA00022987"/>
    </source>
</evidence>
<reference evidence="8 9" key="1">
    <citation type="journal article" date="2011" name="J. Bacteriol.">
        <title>Genome sequence of Chthoniobacter flavus Ellin428, an aerobic heterotrophic soil bacterium.</title>
        <authorList>
            <person name="Kant R."/>
            <person name="van Passel M.W."/>
            <person name="Palva A."/>
            <person name="Lucas S."/>
            <person name="Lapidus A."/>
            <person name="Glavina Del Rio T."/>
            <person name="Dalin E."/>
            <person name="Tice H."/>
            <person name="Bruce D."/>
            <person name="Goodwin L."/>
            <person name="Pitluck S."/>
            <person name="Larimer F.W."/>
            <person name="Land M.L."/>
            <person name="Hauser L."/>
            <person name="Sangwan P."/>
            <person name="de Vos W.M."/>
            <person name="Janssen P.H."/>
            <person name="Smidt H."/>
        </authorList>
    </citation>
    <scope>NUCLEOTIDE SEQUENCE [LARGE SCALE GENOMIC DNA]</scope>
    <source>
        <strain evidence="8 9">Ellin428</strain>
    </source>
</reference>
<dbReference type="Pfam" id="PF00149">
    <property type="entry name" value="Metallophos"/>
    <property type="match status" value="1"/>
</dbReference>
<organism evidence="8 9">
    <name type="scientific">Chthoniobacter flavus Ellin428</name>
    <dbReference type="NCBI Taxonomy" id="497964"/>
    <lineage>
        <taxon>Bacteria</taxon>
        <taxon>Pseudomonadati</taxon>
        <taxon>Verrucomicrobiota</taxon>
        <taxon>Spartobacteria</taxon>
        <taxon>Chthoniobacterales</taxon>
        <taxon>Chthoniobacteraceae</taxon>
        <taxon>Chthoniobacter</taxon>
    </lineage>
</organism>
<evidence type="ECO:0000256" key="2">
    <source>
        <dbReference type="ARBA" id="ARBA00022801"/>
    </source>
</evidence>
<dbReference type="SUPFAM" id="SSF56300">
    <property type="entry name" value="Metallo-dependent phosphatases"/>
    <property type="match status" value="1"/>
</dbReference>
<comment type="caution">
    <text evidence="8">The sequence shown here is derived from an EMBL/GenBank/DDBJ whole genome shotgun (WGS) entry which is preliminary data.</text>
</comment>
<evidence type="ECO:0000256" key="6">
    <source>
        <dbReference type="ARBA" id="ARBA00035699"/>
    </source>
</evidence>
<dbReference type="Gene3D" id="3.60.21.10">
    <property type="match status" value="1"/>
</dbReference>
<dbReference type="PANTHER" id="PTHR10161">
    <property type="entry name" value="TARTRATE-RESISTANT ACID PHOSPHATASE TYPE 5"/>
    <property type="match status" value="1"/>
</dbReference>
<evidence type="ECO:0000259" key="7">
    <source>
        <dbReference type="Pfam" id="PF00149"/>
    </source>
</evidence>
<dbReference type="InterPro" id="IPR002003">
    <property type="entry name" value="Gas-vesicle_GvpC"/>
</dbReference>
<dbReference type="Proteomes" id="UP000005824">
    <property type="component" value="Unassembled WGS sequence"/>
</dbReference>
<evidence type="ECO:0000313" key="9">
    <source>
        <dbReference type="Proteomes" id="UP000005824"/>
    </source>
</evidence>
<evidence type="ECO:0000256" key="1">
    <source>
        <dbReference type="ARBA" id="ARBA00022729"/>
    </source>
</evidence>
<dbReference type="GO" id="GO:0031411">
    <property type="term" value="C:gas vesicle"/>
    <property type="evidence" value="ECO:0007669"/>
    <property type="project" value="UniProtKB-SubCell"/>
</dbReference>
<evidence type="ECO:0000256" key="4">
    <source>
        <dbReference type="ARBA" id="ARBA00035108"/>
    </source>
</evidence>
<dbReference type="STRING" id="497964.CfE428DRAFT_0425"/>
<dbReference type="InParanoid" id="B4CUR2"/>
<dbReference type="GO" id="GO:0016787">
    <property type="term" value="F:hydrolase activity"/>
    <property type="evidence" value="ECO:0007669"/>
    <property type="project" value="UniProtKB-KW"/>
</dbReference>
<keyword evidence="1" id="KW-0732">Signal</keyword>
<keyword evidence="9" id="KW-1185">Reference proteome</keyword>
<dbReference type="NCBIfam" id="TIGR02641">
    <property type="entry name" value="gvpC_cyan_rpt"/>
    <property type="match status" value="1"/>
</dbReference>
<dbReference type="eggNOG" id="COG1409">
    <property type="taxonomic scope" value="Bacteria"/>
</dbReference>
<dbReference type="PROSITE" id="PS51318">
    <property type="entry name" value="TAT"/>
    <property type="match status" value="1"/>
</dbReference>
<dbReference type="InterPro" id="IPR029052">
    <property type="entry name" value="Metallo-depent_PP-like"/>
</dbReference>
<sequence precursor="true">MASLHSRRQFLQTFGFSAAALLAGRFDLRAASVDPKAQHLFLFGDWGAVLPDPQLQVARTMASYMEGQGIRPAALLSLGDNFYGQMDGGVDCPRWKTQFEDTYPKSQFSGPCYALLGNHDYSVEPAGKAEAQLAYAAAHPGTRWTMPAKWYRFEFPQERPLVTFLMLDSNYQKATAEKLSLTEEERSAQAQWLKAELAKPRTTKYLIICGHHPLYSNAGDSVKLIGEWDALFREQAAHLYFCGHIHDLEHLEFDGHPTSFVVSGGGGTTLRPNEKTESSAQNRFNGRIHGFTHLEITDQRLVVRHIGAEGGQLHAFTKSPQGAVEII</sequence>
<comment type="similarity">
    <text evidence="5">Belongs to the gas vesicle GvpC family.</text>
</comment>
<dbReference type="EMBL" id="ABVL01000001">
    <property type="protein sequence ID" value="EDY22300.1"/>
    <property type="molecule type" value="Genomic_DNA"/>
</dbReference>
<evidence type="ECO:0000256" key="5">
    <source>
        <dbReference type="ARBA" id="ARBA00035635"/>
    </source>
</evidence>
<proteinExistence type="inferred from homology"/>
<dbReference type="InterPro" id="IPR006311">
    <property type="entry name" value="TAT_signal"/>
</dbReference>
<keyword evidence="2" id="KW-0378">Hydrolase</keyword>
<dbReference type="InterPro" id="IPR004843">
    <property type="entry name" value="Calcineurin-like_PHP"/>
</dbReference>
<accession>B4CUR2</accession>